<dbReference type="Proteomes" id="UP000183047">
    <property type="component" value="Unassembled WGS sequence"/>
</dbReference>
<protein>
    <recommendedName>
        <fullName evidence="3">Lipoprotein</fullName>
    </recommendedName>
</protein>
<name>A0A1G5EHQ1_9FIRM</name>
<dbReference type="AlphaFoldDB" id="A0A1G5EHQ1"/>
<gene>
    <name evidence="1" type="ORF">SAMN02910451_01941</name>
</gene>
<dbReference type="OrthoDB" id="2002940at2"/>
<sequence length="320" mass="36350">MKPLVITILAIVLMLTGCGKIDEEKANVSDGASVADISVANMSIADDAGTEASDNENEAASFISHERFQKAKEDKSGNYTAFLNNEKKAKVDCDDYVFESEEKKEYDFEELKELASDSTSLRENPCDSDYRYIDCGCDGEKELLIWVSKSEYGFGFVLKDEGGELYIRYVSESGEKFYEEICEDGYVSGFGKAGASLAIYDYGYLDKDARYHLFYTCQYYLALDLVMAGIEDEDVLNNNQLLVYSFGTYGDAKSEDSMCTDEGFVDTWIKKSFIDDGYKFYSKKELKERMLKRADEIGLSKLDIDEWKEDISREFDDEEK</sequence>
<proteinExistence type="predicted"/>
<dbReference type="PROSITE" id="PS51257">
    <property type="entry name" value="PROKAR_LIPOPROTEIN"/>
    <property type="match status" value="1"/>
</dbReference>
<evidence type="ECO:0008006" key="3">
    <source>
        <dbReference type="Google" id="ProtNLM"/>
    </source>
</evidence>
<keyword evidence="2" id="KW-1185">Reference proteome</keyword>
<dbReference type="EMBL" id="FMUR01000011">
    <property type="protein sequence ID" value="SCY26495.1"/>
    <property type="molecule type" value="Genomic_DNA"/>
</dbReference>
<evidence type="ECO:0000313" key="1">
    <source>
        <dbReference type="EMBL" id="SCY26495.1"/>
    </source>
</evidence>
<organism evidence="1 2">
    <name type="scientific">Butyrivibrio hungatei</name>
    <dbReference type="NCBI Taxonomy" id="185008"/>
    <lineage>
        <taxon>Bacteria</taxon>
        <taxon>Bacillati</taxon>
        <taxon>Bacillota</taxon>
        <taxon>Clostridia</taxon>
        <taxon>Lachnospirales</taxon>
        <taxon>Lachnospiraceae</taxon>
        <taxon>Butyrivibrio</taxon>
    </lineage>
</organism>
<dbReference type="RefSeq" id="WP_074462523.1">
    <property type="nucleotide sequence ID" value="NZ_FMUR01000011.1"/>
</dbReference>
<evidence type="ECO:0000313" key="2">
    <source>
        <dbReference type="Proteomes" id="UP000183047"/>
    </source>
</evidence>
<reference evidence="2" key="1">
    <citation type="submission" date="2016-10" db="EMBL/GenBank/DDBJ databases">
        <authorList>
            <person name="Varghese N."/>
            <person name="Submissions S."/>
        </authorList>
    </citation>
    <scope>NUCLEOTIDE SEQUENCE [LARGE SCALE GENOMIC DNA]</scope>
    <source>
        <strain evidence="2">XBD2006</strain>
    </source>
</reference>
<accession>A0A1G5EHQ1</accession>